<evidence type="ECO:0000256" key="1">
    <source>
        <dbReference type="SAM" id="SignalP"/>
    </source>
</evidence>
<dbReference type="InterPro" id="IPR037176">
    <property type="entry name" value="Osmotin/thaumatin-like_sf"/>
</dbReference>
<protein>
    <submittedName>
        <fullName evidence="2">Thaumatin family protein</fullName>
    </submittedName>
</protein>
<accession>A0ABP6VDS7</accession>
<dbReference type="SMART" id="SM00205">
    <property type="entry name" value="THN"/>
    <property type="match status" value="1"/>
</dbReference>
<feature type="chain" id="PRO_5045511215" evidence="1">
    <location>
        <begin position="26"/>
        <end position="257"/>
    </location>
</feature>
<dbReference type="SUPFAM" id="SSF49870">
    <property type="entry name" value="Osmotin, thaumatin-like protein"/>
    <property type="match status" value="1"/>
</dbReference>
<evidence type="ECO:0000313" key="2">
    <source>
        <dbReference type="EMBL" id="GAA3533086.1"/>
    </source>
</evidence>
<feature type="signal peptide" evidence="1">
    <location>
        <begin position="1"/>
        <end position="25"/>
    </location>
</feature>
<comment type="caution">
    <text evidence="2">The sequence shown here is derived from an EMBL/GenBank/DDBJ whole genome shotgun (WGS) entry which is preliminary data.</text>
</comment>
<keyword evidence="3" id="KW-1185">Reference proteome</keyword>
<keyword evidence="1" id="KW-0732">Signal</keyword>
<evidence type="ECO:0000313" key="3">
    <source>
        <dbReference type="Proteomes" id="UP001500689"/>
    </source>
</evidence>
<dbReference type="Pfam" id="PF00314">
    <property type="entry name" value="Thaumatin"/>
    <property type="match status" value="1"/>
</dbReference>
<dbReference type="PANTHER" id="PTHR31013:SF2">
    <property type="entry name" value="THAUMATIN-LIKE PROTEIN"/>
    <property type="match status" value="1"/>
</dbReference>
<dbReference type="EMBL" id="BAAAZN010000002">
    <property type="protein sequence ID" value="GAA3533086.1"/>
    <property type="molecule type" value="Genomic_DNA"/>
</dbReference>
<dbReference type="Proteomes" id="UP001500689">
    <property type="component" value="Unassembled WGS sequence"/>
</dbReference>
<name>A0ABP6VDS7_9PSEU</name>
<dbReference type="PANTHER" id="PTHR31013">
    <property type="entry name" value="THAUMATIN FAMILY PROTEIN-RELATED"/>
    <property type="match status" value="1"/>
</dbReference>
<gene>
    <name evidence="2" type="ORF">GCM10022222_15570</name>
</gene>
<proteinExistence type="predicted"/>
<dbReference type="PROSITE" id="PS51367">
    <property type="entry name" value="THAUMATIN_2"/>
    <property type="match status" value="1"/>
</dbReference>
<organism evidence="2 3">
    <name type="scientific">Amycolatopsis ultiminotia</name>
    <dbReference type="NCBI Taxonomy" id="543629"/>
    <lineage>
        <taxon>Bacteria</taxon>
        <taxon>Bacillati</taxon>
        <taxon>Actinomycetota</taxon>
        <taxon>Actinomycetes</taxon>
        <taxon>Pseudonocardiales</taxon>
        <taxon>Pseudonocardiaceae</taxon>
        <taxon>Amycolatopsis</taxon>
    </lineage>
</organism>
<dbReference type="PRINTS" id="PR00347">
    <property type="entry name" value="THAUMATIN"/>
</dbReference>
<dbReference type="InterPro" id="IPR001938">
    <property type="entry name" value="Thaumatin"/>
</dbReference>
<sequence length="257" mass="26220">MRKALFSVLAAVAAAAMMAGGGASAATPAPAPAPATTEDGPTVTFVNQSGETLWIGSGVNADGSENPGGLPAIEDGQQATVTVPMSGGHWRGKFFGRQGCAGDDGSSFHCAIGDCGPSAGSCTTGEQPTSLAEFNFDPADQLAPWYNVSYVNGVSTPITIDAAGSGAHSPRADCESVGCSEPLLQYCPPENLTTDDSGKPVLCTNPSRDEKTPYSDAISSHCPLAYAWSKQDTEGGNQVVRQCAGCSGFTVTFHHPV</sequence>
<dbReference type="RefSeq" id="WP_344856784.1">
    <property type="nucleotide sequence ID" value="NZ_BAAAZN010000002.1"/>
</dbReference>
<dbReference type="Gene3D" id="2.60.110.10">
    <property type="entry name" value="Thaumatin"/>
    <property type="match status" value="1"/>
</dbReference>
<dbReference type="PIRSF" id="PIRSF002703">
    <property type="entry name" value="Thaumatin"/>
    <property type="match status" value="1"/>
</dbReference>
<reference evidence="3" key="1">
    <citation type="journal article" date="2019" name="Int. J. Syst. Evol. Microbiol.">
        <title>The Global Catalogue of Microorganisms (GCM) 10K type strain sequencing project: providing services to taxonomists for standard genome sequencing and annotation.</title>
        <authorList>
            <consortium name="The Broad Institute Genomics Platform"/>
            <consortium name="The Broad Institute Genome Sequencing Center for Infectious Disease"/>
            <person name="Wu L."/>
            <person name="Ma J."/>
        </authorList>
    </citation>
    <scope>NUCLEOTIDE SEQUENCE [LARGE SCALE GENOMIC DNA]</scope>
    <source>
        <strain evidence="3">JCM 16898</strain>
    </source>
</reference>